<evidence type="ECO:0000313" key="4">
    <source>
        <dbReference type="Proteomes" id="UP000198615"/>
    </source>
</evidence>
<keyword evidence="2" id="KW-0812">Transmembrane</keyword>
<evidence type="ECO:0000313" key="3">
    <source>
        <dbReference type="EMBL" id="SDF26554.1"/>
    </source>
</evidence>
<dbReference type="Proteomes" id="UP000198615">
    <property type="component" value="Unassembled WGS sequence"/>
</dbReference>
<organism evidence="3 4">
    <name type="scientific">Thalassobaculum litoreum DSM 18839</name>
    <dbReference type="NCBI Taxonomy" id="1123362"/>
    <lineage>
        <taxon>Bacteria</taxon>
        <taxon>Pseudomonadati</taxon>
        <taxon>Pseudomonadota</taxon>
        <taxon>Alphaproteobacteria</taxon>
        <taxon>Rhodospirillales</taxon>
        <taxon>Thalassobaculaceae</taxon>
        <taxon>Thalassobaculum</taxon>
    </lineage>
</organism>
<proteinExistence type="predicted"/>
<sequence>MATQAPPASGAPRDDAPQNDAPHNDVPRGALIAAGILVAFSIALAGATRLQGGHTIAPPAAETVESRALIFQDRTDRGIAVLDAASGEVIADLAPGTHGFVRGMLRGLSRDRYVHGVGAEIPFTLTRWSDGRYSLSDPATGSVLHLAAYGFANVHEFATFLPGPAGSTAQMKEARP</sequence>
<keyword evidence="2" id="KW-1133">Transmembrane helix</keyword>
<feature type="compositionally biased region" description="Basic and acidic residues" evidence="1">
    <location>
        <begin position="12"/>
        <end position="25"/>
    </location>
</feature>
<dbReference type="RefSeq" id="WP_175474087.1">
    <property type="nucleotide sequence ID" value="NZ_FNBW01000002.1"/>
</dbReference>
<name>A0A8G2BEZ6_9PROT</name>
<reference evidence="3 4" key="1">
    <citation type="submission" date="2016-10" db="EMBL/GenBank/DDBJ databases">
        <authorList>
            <person name="Varghese N."/>
            <person name="Submissions S."/>
        </authorList>
    </citation>
    <scope>NUCLEOTIDE SEQUENCE [LARGE SCALE GENOMIC DNA]</scope>
    <source>
        <strain evidence="3 4">DSM 18839</strain>
    </source>
</reference>
<evidence type="ECO:0000256" key="1">
    <source>
        <dbReference type="SAM" id="MobiDB-lite"/>
    </source>
</evidence>
<feature type="region of interest" description="Disordered" evidence="1">
    <location>
        <begin position="1"/>
        <end position="25"/>
    </location>
</feature>
<gene>
    <name evidence="3" type="ORF">SAMN05660686_00808</name>
</gene>
<keyword evidence="2" id="KW-0472">Membrane</keyword>
<dbReference type="NCBIfam" id="TIGR03054">
    <property type="entry name" value="photo_alph_chp1"/>
    <property type="match status" value="1"/>
</dbReference>
<keyword evidence="4" id="KW-1185">Reference proteome</keyword>
<evidence type="ECO:0000256" key="2">
    <source>
        <dbReference type="SAM" id="Phobius"/>
    </source>
</evidence>
<protein>
    <submittedName>
        <fullName evidence="3">Putative photosynthetic complex assembly protein</fullName>
    </submittedName>
</protein>
<dbReference type="InterPro" id="IPR017495">
    <property type="entry name" value="PuhC"/>
</dbReference>
<comment type="caution">
    <text evidence="3">The sequence shown here is derived from an EMBL/GenBank/DDBJ whole genome shotgun (WGS) entry which is preliminary data.</text>
</comment>
<dbReference type="EMBL" id="FNBW01000002">
    <property type="protein sequence ID" value="SDF26554.1"/>
    <property type="molecule type" value="Genomic_DNA"/>
</dbReference>
<dbReference type="AlphaFoldDB" id="A0A8G2BEZ6"/>
<feature type="transmembrane region" description="Helical" evidence="2">
    <location>
        <begin position="29"/>
        <end position="47"/>
    </location>
</feature>
<accession>A0A8G2BEZ6</accession>